<sequence length="37" mass="4009">MNMNQTYVIDRPVRFGKGISAPNGHRFVSPTSGTADS</sequence>
<protein>
    <submittedName>
        <fullName evidence="1">Uncharacterized protein</fullName>
    </submittedName>
</protein>
<keyword evidence="2" id="KW-1185">Reference proteome</keyword>
<gene>
    <name evidence="1" type="ORF">JOF39_001036</name>
</gene>
<reference evidence="1 2" key="1">
    <citation type="submission" date="2021-03" db="EMBL/GenBank/DDBJ databases">
        <title>Sequencing the genomes of 1000 actinobacteria strains.</title>
        <authorList>
            <person name="Klenk H.-P."/>
        </authorList>
    </citation>
    <scope>NUCLEOTIDE SEQUENCE [LARGE SCALE GENOMIC DNA]</scope>
    <source>
        <strain evidence="1 2">DSM 20168</strain>
    </source>
</reference>
<accession>A0ABS4XNM2</accession>
<organism evidence="1 2">
    <name type="scientific">Glutamicibacter protophormiae</name>
    <name type="common">Brevibacterium protophormiae</name>
    <dbReference type="NCBI Taxonomy" id="37930"/>
    <lineage>
        <taxon>Bacteria</taxon>
        <taxon>Bacillati</taxon>
        <taxon>Actinomycetota</taxon>
        <taxon>Actinomycetes</taxon>
        <taxon>Micrococcales</taxon>
        <taxon>Micrococcaceae</taxon>
        <taxon>Glutamicibacter</taxon>
    </lineage>
</organism>
<proteinExistence type="predicted"/>
<evidence type="ECO:0000313" key="2">
    <source>
        <dbReference type="Proteomes" id="UP001195422"/>
    </source>
</evidence>
<dbReference type="Proteomes" id="UP001195422">
    <property type="component" value="Unassembled WGS sequence"/>
</dbReference>
<dbReference type="EMBL" id="JAGIOJ010000001">
    <property type="protein sequence ID" value="MBP2397955.1"/>
    <property type="molecule type" value="Genomic_DNA"/>
</dbReference>
<evidence type="ECO:0000313" key="1">
    <source>
        <dbReference type="EMBL" id="MBP2397955.1"/>
    </source>
</evidence>
<comment type="caution">
    <text evidence="1">The sequence shown here is derived from an EMBL/GenBank/DDBJ whole genome shotgun (WGS) entry which is preliminary data.</text>
</comment>
<name>A0ABS4XNM2_GLUPR</name>